<dbReference type="Pfam" id="PF00852">
    <property type="entry name" value="Glyco_transf_10"/>
    <property type="match status" value="1"/>
</dbReference>
<dbReference type="InterPro" id="IPR038577">
    <property type="entry name" value="GT10-like_C_sf"/>
</dbReference>
<dbReference type="InterPro" id="IPR040911">
    <property type="entry name" value="Exostosin_GT47"/>
</dbReference>
<dbReference type="SUPFAM" id="SSF53756">
    <property type="entry name" value="UDP-Glycosyltransferase/glycogen phosphorylase"/>
    <property type="match status" value="1"/>
</dbReference>
<evidence type="ECO:0000313" key="5">
    <source>
        <dbReference type="Proteomes" id="UP000259173"/>
    </source>
</evidence>
<dbReference type="Proteomes" id="UP000259173">
    <property type="component" value="Unassembled WGS sequence"/>
</dbReference>
<evidence type="ECO:0000259" key="2">
    <source>
        <dbReference type="Pfam" id="PF00852"/>
    </source>
</evidence>
<dbReference type="AlphaFoldDB" id="A0A3B9L4K6"/>
<dbReference type="Pfam" id="PF00535">
    <property type="entry name" value="Glycos_transf_2"/>
    <property type="match status" value="1"/>
</dbReference>
<reference evidence="4 5" key="1">
    <citation type="journal article" date="2018" name="Nat. Biotechnol.">
        <title>A standardized bacterial taxonomy based on genome phylogeny substantially revises the tree of life.</title>
        <authorList>
            <person name="Parks D.H."/>
            <person name="Chuvochina M."/>
            <person name="Waite D.W."/>
            <person name="Rinke C."/>
            <person name="Skarshewski A."/>
            <person name="Chaumeil P.A."/>
            <person name="Hugenholtz P."/>
        </authorList>
    </citation>
    <scope>NUCLEOTIDE SEQUENCE [LARGE SCALE GENOMIC DNA]</scope>
    <source>
        <strain evidence="4">UBA8557</strain>
    </source>
</reference>
<dbReference type="Gene3D" id="3.40.50.11660">
    <property type="entry name" value="Glycosyl transferase family 10, C-terminal domain"/>
    <property type="match status" value="1"/>
</dbReference>
<name>A0A3B9L4K6_9PROT</name>
<comment type="caution">
    <text evidence="4">The sequence shown here is derived from an EMBL/GenBank/DDBJ whole genome shotgun (WGS) entry which is preliminary data.</text>
</comment>
<dbReference type="SUPFAM" id="SSF53448">
    <property type="entry name" value="Nucleotide-diphospho-sugar transferases"/>
    <property type="match status" value="1"/>
</dbReference>
<feature type="domain" description="Fucosyltransferase C-terminal" evidence="2">
    <location>
        <begin position="1002"/>
        <end position="1074"/>
    </location>
</feature>
<dbReference type="GO" id="GO:0016757">
    <property type="term" value="F:glycosyltransferase activity"/>
    <property type="evidence" value="ECO:0007669"/>
    <property type="project" value="InterPro"/>
</dbReference>
<dbReference type="InterPro" id="IPR029044">
    <property type="entry name" value="Nucleotide-diphossugar_trans"/>
</dbReference>
<dbReference type="Gene3D" id="3.90.550.10">
    <property type="entry name" value="Spore Coat Polysaccharide Biosynthesis Protein SpsA, Chain A"/>
    <property type="match status" value="1"/>
</dbReference>
<dbReference type="EMBL" id="DMBR01000381">
    <property type="protein sequence ID" value="HAE95399.1"/>
    <property type="molecule type" value="Genomic_DNA"/>
</dbReference>
<dbReference type="InterPro" id="IPR004263">
    <property type="entry name" value="Exostosin"/>
</dbReference>
<protein>
    <recommendedName>
        <fullName evidence="6">Glycosyltransferase 2-like domain-containing protein</fullName>
    </recommendedName>
</protein>
<dbReference type="InterPro" id="IPR001173">
    <property type="entry name" value="Glyco_trans_2-like"/>
</dbReference>
<accession>A0A3B9L4K6</accession>
<proteinExistence type="predicted"/>
<dbReference type="InterPro" id="IPR055270">
    <property type="entry name" value="Glyco_tran_10_C"/>
</dbReference>
<evidence type="ECO:0008006" key="6">
    <source>
        <dbReference type="Google" id="ProtNLM"/>
    </source>
</evidence>
<evidence type="ECO:0000259" key="3">
    <source>
        <dbReference type="Pfam" id="PF03016"/>
    </source>
</evidence>
<evidence type="ECO:0000313" key="4">
    <source>
        <dbReference type="EMBL" id="HAE95399.1"/>
    </source>
</evidence>
<organism evidence="4 5">
    <name type="scientific">Hyphomonas atlantica</name>
    <dbReference type="NCBI Taxonomy" id="1280948"/>
    <lineage>
        <taxon>Bacteria</taxon>
        <taxon>Pseudomonadati</taxon>
        <taxon>Pseudomonadota</taxon>
        <taxon>Alphaproteobacteria</taxon>
        <taxon>Hyphomonadales</taxon>
        <taxon>Hyphomonadaceae</taxon>
        <taxon>Hyphomonas</taxon>
    </lineage>
</organism>
<sequence length="1106" mass="125271">MQTTRIFVVTPCFNSASTIDQTIVSVLSQAGPFELHYHIQDGGSTDDTVERLRQWSDRINSGQHTSFCEAIHFSYESDPDAGMYDAIRRGFESFDLANEDWLTWINSDDILAPGACALMALIDGDEQSDSISWVSGTAAIIRNGTVVSNAQRLVSSEVAKLGICDGHHWEFLQQEGTFFRAKLWRTIDPALDFANFRLAGDWNLWRLFAHEADLYQVMHAMGYFHVREGQLSQSHRDDYLGEIDDTLSLEERTQSLLSVGSSPPKQNRLSVNYATNEIRVEKRDLSLHWKYRLIELFGDERANEIEADYRNKRVKEERMRAYRAMGDSSADFVPGARTDIVVHNDQWQFPAITELHAFSKVRECLPYVDGVCYVAFPWATLIDQLNAKSELAEELSEVLEKFDLQHQGYERVVTVCQHIQMQMYADVLIQAGITDVFWSHATKGQGRILGADGRTLNVYPFPLYPVQAVEIDRSTLTDERKHLFSFIGAKSNEWYLTQSRDWILDALSDHPRGFVAGRDSWHYQKVVYDLQIRRTASDGVGLVDDDASHLFREVLKQSVFSLCPSGSGPNSIRLWESIGAGSIPVILADTYQTPGDDKLWENAVVFCRESPEDIAALPDRLAAIAADPKRIDSMRHYLKQLWMLYGPETFVTDIHRFYIQLAHLRYASEDKRSPLKILAEHVNSGRASAIGGLETFLNLCSGRLAIDRSGFLQMVEQDRTVRVACDYAIKHCTDQIVVSNVKEALGEDGVALMDLDGPEASVPIPVRRPQVFLFGRHANRTPMYYQPYRQLFEQHVDFVEDIWKADVVVTGFDIDIRSATQDLAKKTDVRPELQFLVVSEEPLWDTVWSNVLTECSGVASSGSTTIPYAVANHVNSDVFAFDKLPYFITTDDKFFQRYASMYQRNANMSVDELLAIWRAAPIRAAFYAERRLDERFDLFLPELGVRGLCAWRTRVAEAVENGPIVHVGKGWDPESKVRQSLADWHLDKLVALDRRALVVSGLENTHHSDYITEKIFDAFAVLGVPLYYAAPSHRVHELCPSGGFLNLYGHSEESAAALVDAFEPDAAFARAYLETQKQLATLFSDPETLNQERARVVSAALRRIKR</sequence>
<dbReference type="PANTHER" id="PTHR11062">
    <property type="entry name" value="EXOSTOSIN HEPARAN SULFATE GLYCOSYLTRANSFERASE -RELATED"/>
    <property type="match status" value="1"/>
</dbReference>
<gene>
    <name evidence="4" type="ORF">DCG65_12625</name>
</gene>
<feature type="domain" description="Exostosin GT47" evidence="3">
    <location>
        <begin position="456"/>
        <end position="609"/>
    </location>
</feature>
<feature type="domain" description="Glycosyltransferase 2-like" evidence="1">
    <location>
        <begin position="8"/>
        <end position="117"/>
    </location>
</feature>
<evidence type="ECO:0000259" key="1">
    <source>
        <dbReference type="Pfam" id="PF00535"/>
    </source>
</evidence>
<dbReference type="Pfam" id="PF03016">
    <property type="entry name" value="Exostosin_GT47"/>
    <property type="match status" value="1"/>
</dbReference>